<protein>
    <submittedName>
        <fullName evidence="7">RNA polymerase sigma-70 factor, ECF subfamily</fullName>
    </submittedName>
</protein>
<dbReference type="GO" id="GO:0016987">
    <property type="term" value="F:sigma factor activity"/>
    <property type="evidence" value="ECO:0007669"/>
    <property type="project" value="UniProtKB-KW"/>
</dbReference>
<dbReference type="Pfam" id="PF08281">
    <property type="entry name" value="Sigma70_r4_2"/>
    <property type="match status" value="1"/>
</dbReference>
<keyword evidence="8" id="KW-1185">Reference proteome</keyword>
<evidence type="ECO:0000256" key="1">
    <source>
        <dbReference type="ARBA" id="ARBA00010641"/>
    </source>
</evidence>
<dbReference type="STRING" id="151894.SAMN04488524_3806"/>
<dbReference type="NCBIfam" id="TIGR02985">
    <property type="entry name" value="Sig70_bacteroi1"/>
    <property type="match status" value="1"/>
</dbReference>
<evidence type="ECO:0000259" key="5">
    <source>
        <dbReference type="Pfam" id="PF04542"/>
    </source>
</evidence>
<comment type="similarity">
    <text evidence="1">Belongs to the sigma-70 factor family. ECF subfamily.</text>
</comment>
<dbReference type="CDD" id="cd06171">
    <property type="entry name" value="Sigma70_r4"/>
    <property type="match status" value="1"/>
</dbReference>
<dbReference type="GO" id="GO:0003677">
    <property type="term" value="F:DNA binding"/>
    <property type="evidence" value="ECO:0007669"/>
    <property type="project" value="InterPro"/>
</dbReference>
<dbReference type="EMBL" id="FWXT01000003">
    <property type="protein sequence ID" value="SMC96766.1"/>
    <property type="molecule type" value="Genomic_DNA"/>
</dbReference>
<dbReference type="SUPFAM" id="SSF88946">
    <property type="entry name" value="Sigma2 domain of RNA polymerase sigma factors"/>
    <property type="match status" value="1"/>
</dbReference>
<dbReference type="Gene3D" id="1.10.10.10">
    <property type="entry name" value="Winged helix-like DNA-binding domain superfamily/Winged helix DNA-binding domain"/>
    <property type="match status" value="1"/>
</dbReference>
<keyword evidence="2" id="KW-0805">Transcription regulation</keyword>
<dbReference type="InterPro" id="IPR014284">
    <property type="entry name" value="RNA_pol_sigma-70_dom"/>
</dbReference>
<dbReference type="PANTHER" id="PTHR43133:SF46">
    <property type="entry name" value="RNA POLYMERASE SIGMA-70 FACTOR ECF SUBFAMILY"/>
    <property type="match status" value="1"/>
</dbReference>
<dbReference type="Proteomes" id="UP000192756">
    <property type="component" value="Unassembled WGS sequence"/>
</dbReference>
<dbReference type="InterPro" id="IPR039425">
    <property type="entry name" value="RNA_pol_sigma-70-like"/>
</dbReference>
<dbReference type="AlphaFoldDB" id="A0A1W2DIG3"/>
<feature type="domain" description="RNA polymerase sigma-70 region 2" evidence="5">
    <location>
        <begin position="27"/>
        <end position="92"/>
    </location>
</feature>
<keyword evidence="4" id="KW-0804">Transcription</keyword>
<proteinExistence type="inferred from homology"/>
<evidence type="ECO:0000256" key="3">
    <source>
        <dbReference type="ARBA" id="ARBA00023082"/>
    </source>
</evidence>
<dbReference type="PANTHER" id="PTHR43133">
    <property type="entry name" value="RNA POLYMERASE ECF-TYPE SIGMA FACTO"/>
    <property type="match status" value="1"/>
</dbReference>
<dbReference type="Pfam" id="PF04542">
    <property type="entry name" value="Sigma70_r2"/>
    <property type="match status" value="1"/>
</dbReference>
<accession>A0A1W2DIG3</accession>
<dbReference type="InterPro" id="IPR014327">
    <property type="entry name" value="RNA_pol_sigma70_bacteroid"/>
</dbReference>
<reference evidence="8" key="1">
    <citation type="submission" date="2017-04" db="EMBL/GenBank/DDBJ databases">
        <authorList>
            <person name="Varghese N."/>
            <person name="Submissions S."/>
        </authorList>
    </citation>
    <scope>NUCLEOTIDE SEQUENCE [LARGE SCALE GENOMIC DNA]</scope>
    <source>
        <strain evidence="8">DSM 12126</strain>
    </source>
</reference>
<dbReference type="InterPro" id="IPR013324">
    <property type="entry name" value="RNA_pol_sigma_r3/r4-like"/>
</dbReference>
<dbReference type="RefSeq" id="WP_084240582.1">
    <property type="nucleotide sequence ID" value="NZ_FWXT01000003.1"/>
</dbReference>
<evidence type="ECO:0000259" key="6">
    <source>
        <dbReference type="Pfam" id="PF08281"/>
    </source>
</evidence>
<dbReference type="InterPro" id="IPR013325">
    <property type="entry name" value="RNA_pol_sigma_r2"/>
</dbReference>
<evidence type="ECO:0000313" key="8">
    <source>
        <dbReference type="Proteomes" id="UP000192756"/>
    </source>
</evidence>
<dbReference type="InterPro" id="IPR036388">
    <property type="entry name" value="WH-like_DNA-bd_sf"/>
</dbReference>
<dbReference type="InterPro" id="IPR007627">
    <property type="entry name" value="RNA_pol_sigma70_r2"/>
</dbReference>
<dbReference type="SUPFAM" id="SSF88659">
    <property type="entry name" value="Sigma3 and sigma4 domains of RNA polymerase sigma factors"/>
    <property type="match status" value="1"/>
</dbReference>
<dbReference type="Gene3D" id="1.10.1740.10">
    <property type="match status" value="1"/>
</dbReference>
<evidence type="ECO:0000256" key="4">
    <source>
        <dbReference type="ARBA" id="ARBA00023163"/>
    </source>
</evidence>
<sequence>MKFLAAEELAALLLQLKQGNEPAFNTLYLTYSKPLYKKINRVVKDESVADELLQDLFLKIWEKREDIRPEQSFVSFLHTVANNLVYDYFRKISKDKRLHARLLVNAVDYYMQTEEALINKETSGMIQEAINSLSESRRKVFILCKIEGKSYQEAADILGITAATVNSHMVNAIRFIKEHLYKKENISAVVVVSAMCYFH</sequence>
<evidence type="ECO:0000313" key="7">
    <source>
        <dbReference type="EMBL" id="SMC96766.1"/>
    </source>
</evidence>
<dbReference type="GO" id="GO:0006352">
    <property type="term" value="P:DNA-templated transcription initiation"/>
    <property type="evidence" value="ECO:0007669"/>
    <property type="project" value="InterPro"/>
</dbReference>
<feature type="domain" description="RNA polymerase sigma factor 70 region 4 type 2" evidence="6">
    <location>
        <begin position="125"/>
        <end position="174"/>
    </location>
</feature>
<dbReference type="InterPro" id="IPR013249">
    <property type="entry name" value="RNA_pol_sigma70_r4_t2"/>
</dbReference>
<name>A0A1W2DIG3_9SPHI</name>
<evidence type="ECO:0000256" key="2">
    <source>
        <dbReference type="ARBA" id="ARBA00023015"/>
    </source>
</evidence>
<gene>
    <name evidence="7" type="ORF">SAMN04488524_3806</name>
</gene>
<dbReference type="OrthoDB" id="655312at2"/>
<organism evidence="7 8">
    <name type="scientific">Pedobacter africanus</name>
    <dbReference type="NCBI Taxonomy" id="151894"/>
    <lineage>
        <taxon>Bacteria</taxon>
        <taxon>Pseudomonadati</taxon>
        <taxon>Bacteroidota</taxon>
        <taxon>Sphingobacteriia</taxon>
        <taxon>Sphingobacteriales</taxon>
        <taxon>Sphingobacteriaceae</taxon>
        <taxon>Pedobacter</taxon>
    </lineage>
</organism>
<dbReference type="NCBIfam" id="TIGR02937">
    <property type="entry name" value="sigma70-ECF"/>
    <property type="match status" value="1"/>
</dbReference>
<keyword evidence="3" id="KW-0731">Sigma factor</keyword>